<dbReference type="InterPro" id="IPR015813">
    <property type="entry name" value="Pyrv/PenolPyrv_kinase-like_dom"/>
</dbReference>
<reference evidence="1 2" key="1">
    <citation type="submission" date="2021-04" db="EMBL/GenBank/DDBJ databases">
        <title>Genome analysis of Polyangium sp.</title>
        <authorList>
            <person name="Li Y."/>
            <person name="Wang J."/>
        </authorList>
    </citation>
    <scope>NUCLEOTIDE SEQUENCE [LARGE SCALE GENOMIC DNA]</scope>
    <source>
        <strain evidence="1 2">SDU14</strain>
    </source>
</reference>
<dbReference type="SUPFAM" id="SSF51621">
    <property type="entry name" value="Phosphoenolpyruvate/pyruvate domain"/>
    <property type="match status" value="1"/>
</dbReference>
<dbReference type="AlphaFoldDB" id="A0A9X3X134"/>
<comment type="caution">
    <text evidence="1">The sequence shown here is derived from an EMBL/GenBank/DDBJ whole genome shotgun (WGS) entry which is preliminary data.</text>
</comment>
<dbReference type="Gene3D" id="3.20.20.60">
    <property type="entry name" value="Phosphoenolpyruvate-binding domains"/>
    <property type="match status" value="1"/>
</dbReference>
<dbReference type="InterPro" id="IPR039556">
    <property type="entry name" value="ICL/PEPM"/>
</dbReference>
<keyword evidence="2" id="KW-1185">Reference proteome</keyword>
<dbReference type="Pfam" id="PF13714">
    <property type="entry name" value="PEP_mutase"/>
    <property type="match status" value="1"/>
</dbReference>
<dbReference type="InterPro" id="IPR040442">
    <property type="entry name" value="Pyrv_kinase-like_dom_sf"/>
</dbReference>
<accession>A0A9X3X134</accession>
<dbReference type="RefSeq" id="WP_272420562.1">
    <property type="nucleotide sequence ID" value="NZ_JAGTJJ010000007.1"/>
</dbReference>
<dbReference type="GO" id="GO:0016829">
    <property type="term" value="F:lyase activity"/>
    <property type="evidence" value="ECO:0007669"/>
    <property type="project" value="UniProtKB-KW"/>
</dbReference>
<proteinExistence type="predicted"/>
<name>A0A9X3X134_9BACT</name>
<protein>
    <submittedName>
        <fullName evidence="1">Isocitrate lyase/phosphoenolpyruvate mutase family protein</fullName>
    </submittedName>
</protein>
<dbReference type="EMBL" id="JAGTJJ010000007">
    <property type="protein sequence ID" value="MDC3982167.1"/>
    <property type="molecule type" value="Genomic_DNA"/>
</dbReference>
<gene>
    <name evidence="1" type="ORF">KEG57_16735</name>
</gene>
<evidence type="ECO:0000313" key="1">
    <source>
        <dbReference type="EMBL" id="MDC3982167.1"/>
    </source>
</evidence>
<evidence type="ECO:0000313" key="2">
    <source>
        <dbReference type="Proteomes" id="UP001151081"/>
    </source>
</evidence>
<dbReference type="CDD" id="cd00377">
    <property type="entry name" value="ICL_PEPM"/>
    <property type="match status" value="1"/>
</dbReference>
<organism evidence="1 2">
    <name type="scientific">Polyangium jinanense</name>
    <dbReference type="NCBI Taxonomy" id="2829994"/>
    <lineage>
        <taxon>Bacteria</taxon>
        <taxon>Pseudomonadati</taxon>
        <taxon>Myxococcota</taxon>
        <taxon>Polyangia</taxon>
        <taxon>Polyangiales</taxon>
        <taxon>Polyangiaceae</taxon>
        <taxon>Polyangium</taxon>
    </lineage>
</organism>
<dbReference type="PANTHER" id="PTHR42905">
    <property type="entry name" value="PHOSPHOENOLPYRUVATE CARBOXYLASE"/>
    <property type="match status" value="1"/>
</dbReference>
<sequence length="267" mass="28181">MRPRESAERFRALHAEGHLLVLANVWDAASARVVEAAGAEAIATSSASLAWAHGYPDGERLPLDALVAAVREIAAVVSVPMTVDLERGYSDDPAAVVEAVARIADAGAVGVNLEDRFGPPDVLANKIRACKREARIADVFINARIDVFMGRGAPPENAQGEALARGRTYADAGADGLFVPKVTAPSAIEALARSTPLPLNVMALPGLPSVRELKAYGVRRLSAGPWLGLAALSAARRACVDLFEHGSYEKLFDADLSFPALNDLLAR</sequence>
<dbReference type="Proteomes" id="UP001151081">
    <property type="component" value="Unassembled WGS sequence"/>
</dbReference>
<keyword evidence="1" id="KW-0456">Lyase</keyword>
<dbReference type="PANTHER" id="PTHR42905:SF16">
    <property type="entry name" value="CARBOXYPHOSPHONOENOLPYRUVATE PHOSPHONOMUTASE-LIKE PROTEIN (AFU_ORTHOLOGUE AFUA_5G07230)"/>
    <property type="match status" value="1"/>
</dbReference>